<sequence length="446" mass="48897">MATTIKKLSSLPILSLLLLIIFLLFSAAPKTATAISTSSVDILLTLLRHRGHTLLANAISTSDLLFDILRLPSLTILAPPNPSLYAPYLTQTRPVYLSNLRLHVVPYLLSLSLPASPTPQPTLIRTLLPSRNLHLTVNSSSLLVNGVEIILPPLYYSTSLAVYRLRRSMSFADLYRPLVPYPRNGRLPPVHRTTALPLFQRRNLTVFSAVNWTITPLVPLNRTVFPVVNWTVAPLVPFNRTVFPPVNRTVTPLVPPNQTVCAPVNRTFTPNLTPPSRTVPAPAPVNNPKFTLFSRTVSAPAPVNNPAFTLFRRTVPAPAPVNDMTVVLFNRTVPAPAPDDNMTVALFNRTVPAPAPVDNLTVLPHPENLSVACPPELAFDFGLFAPPAPTPTPASAPETKNSPAPYMEEVKCVPLDAEDVRCRLLDVGHIDGDDYDMLRFLTDHDL</sequence>
<comment type="caution">
    <text evidence="2">The sequence shown here is derived from an EMBL/GenBank/DDBJ whole genome shotgun (WGS) entry which is preliminary data.</text>
</comment>
<dbReference type="EMBL" id="JAKUCV010002910">
    <property type="protein sequence ID" value="KAJ4840988.1"/>
    <property type="molecule type" value="Genomic_DNA"/>
</dbReference>
<dbReference type="Proteomes" id="UP001141552">
    <property type="component" value="Unassembled WGS sequence"/>
</dbReference>
<name>A0A9Q0JGL2_9ROSI</name>
<gene>
    <name evidence="2" type="ORF">Tsubulata_026511</name>
</gene>
<dbReference type="PANTHER" id="PTHR33985">
    <property type="entry name" value="OS02G0491300 PROTEIN-RELATED"/>
    <property type="match status" value="1"/>
</dbReference>
<reference evidence="2" key="2">
    <citation type="journal article" date="2023" name="Plants (Basel)">
        <title>Annotation of the Turnera subulata (Passifloraceae) Draft Genome Reveals the S-Locus Evolved after the Divergence of Turneroideae from Passifloroideae in a Stepwise Manner.</title>
        <authorList>
            <person name="Henning P.M."/>
            <person name="Roalson E.H."/>
            <person name="Mir W."/>
            <person name="McCubbin A.G."/>
            <person name="Shore J.S."/>
        </authorList>
    </citation>
    <scope>NUCLEOTIDE SEQUENCE</scope>
    <source>
        <strain evidence="2">F60SS</strain>
    </source>
</reference>
<dbReference type="SUPFAM" id="SSF82153">
    <property type="entry name" value="FAS1 domain"/>
    <property type="match status" value="1"/>
</dbReference>
<dbReference type="InterPro" id="IPR052806">
    <property type="entry name" value="Fasciclin-like_AGP"/>
</dbReference>
<accession>A0A9Q0JGL2</accession>
<evidence type="ECO:0000256" key="1">
    <source>
        <dbReference type="SAM" id="SignalP"/>
    </source>
</evidence>
<keyword evidence="1" id="KW-0732">Signal</keyword>
<keyword evidence="3" id="KW-1185">Reference proteome</keyword>
<dbReference type="InterPro" id="IPR036378">
    <property type="entry name" value="FAS1_dom_sf"/>
</dbReference>
<feature type="chain" id="PRO_5040470125" description="FAS1 domain-containing protein" evidence="1">
    <location>
        <begin position="35"/>
        <end position="446"/>
    </location>
</feature>
<dbReference type="AlphaFoldDB" id="A0A9Q0JGL2"/>
<protein>
    <recommendedName>
        <fullName evidence="4">FAS1 domain-containing protein</fullName>
    </recommendedName>
</protein>
<evidence type="ECO:0008006" key="4">
    <source>
        <dbReference type="Google" id="ProtNLM"/>
    </source>
</evidence>
<dbReference type="PANTHER" id="PTHR33985:SF15">
    <property type="entry name" value="FASCICLIN-LIKE ARABINOGALACTAN PROTEIN 19"/>
    <property type="match status" value="1"/>
</dbReference>
<organism evidence="2 3">
    <name type="scientific">Turnera subulata</name>
    <dbReference type="NCBI Taxonomy" id="218843"/>
    <lineage>
        <taxon>Eukaryota</taxon>
        <taxon>Viridiplantae</taxon>
        <taxon>Streptophyta</taxon>
        <taxon>Embryophyta</taxon>
        <taxon>Tracheophyta</taxon>
        <taxon>Spermatophyta</taxon>
        <taxon>Magnoliopsida</taxon>
        <taxon>eudicotyledons</taxon>
        <taxon>Gunneridae</taxon>
        <taxon>Pentapetalae</taxon>
        <taxon>rosids</taxon>
        <taxon>fabids</taxon>
        <taxon>Malpighiales</taxon>
        <taxon>Passifloraceae</taxon>
        <taxon>Turnera</taxon>
    </lineage>
</organism>
<proteinExistence type="predicted"/>
<reference evidence="2" key="1">
    <citation type="submission" date="2022-02" db="EMBL/GenBank/DDBJ databases">
        <authorList>
            <person name="Henning P.M."/>
            <person name="McCubbin A.G."/>
            <person name="Shore J.S."/>
        </authorList>
    </citation>
    <scope>NUCLEOTIDE SEQUENCE</scope>
    <source>
        <strain evidence="2">F60SS</strain>
        <tissue evidence="2">Leaves</tissue>
    </source>
</reference>
<feature type="signal peptide" evidence="1">
    <location>
        <begin position="1"/>
        <end position="34"/>
    </location>
</feature>
<evidence type="ECO:0000313" key="3">
    <source>
        <dbReference type="Proteomes" id="UP001141552"/>
    </source>
</evidence>
<evidence type="ECO:0000313" key="2">
    <source>
        <dbReference type="EMBL" id="KAJ4840988.1"/>
    </source>
</evidence>
<dbReference type="OrthoDB" id="1937685at2759"/>